<dbReference type="SUPFAM" id="SSF52374">
    <property type="entry name" value="Nucleotidylyl transferase"/>
    <property type="match status" value="1"/>
</dbReference>
<sequence>MELIRGTHNIRARHHGCVLTIGNFDGVHRGHQALLSHLAQEGKRLGLPSVVMIFEPQPPEFFAPDKAPARLTRLRDKVKYLAHYGADYLLCVKFNKQFASLTPEAFISHLLVEQLGVKFLVVGDDFRFGKNRQGDFAGLCEAGKRFGFTVRSTESFCDNGTRISSTAIRRALECDDLAQAEALLGHPYRISGRVVHGNELGRTIGFPTANIPLKRLTAPVSGVYAVDVYGLGPKPLPGVANIGSRPTVQGKERQLEVHLIDVAMDLYGQHPDVVLRKKLRNEQRFASLDELKAQIAQDEIAAREFLQLHPSLCV</sequence>
<keyword evidence="4 15" id="KW-0285">Flavoprotein</keyword>
<dbReference type="EMBL" id="LZEY01000002">
    <property type="protein sequence ID" value="OBU13112.1"/>
    <property type="molecule type" value="Genomic_DNA"/>
</dbReference>
<dbReference type="GO" id="GO:0009231">
    <property type="term" value="P:riboflavin biosynthetic process"/>
    <property type="evidence" value="ECO:0007669"/>
    <property type="project" value="InterPro"/>
</dbReference>
<evidence type="ECO:0000256" key="9">
    <source>
        <dbReference type="ARBA" id="ARBA00022777"/>
    </source>
</evidence>
<dbReference type="SUPFAM" id="SSF82114">
    <property type="entry name" value="Riboflavin kinase-like"/>
    <property type="match status" value="1"/>
</dbReference>
<name>A0A1B8HTJ1_9GAMM</name>
<evidence type="ECO:0000256" key="10">
    <source>
        <dbReference type="ARBA" id="ARBA00022827"/>
    </source>
</evidence>
<dbReference type="UniPathway" id="UPA00277">
    <property type="reaction ID" value="UER00407"/>
</dbReference>
<dbReference type="EC" id="2.7.1.26" evidence="15"/>
<dbReference type="Gene3D" id="2.40.30.30">
    <property type="entry name" value="Riboflavin kinase-like"/>
    <property type="match status" value="1"/>
</dbReference>
<evidence type="ECO:0000256" key="8">
    <source>
        <dbReference type="ARBA" id="ARBA00022741"/>
    </source>
</evidence>
<dbReference type="InterPro" id="IPR015864">
    <property type="entry name" value="FAD_synthase"/>
</dbReference>
<evidence type="ECO:0000256" key="1">
    <source>
        <dbReference type="ARBA" id="ARBA00002121"/>
    </source>
</evidence>
<evidence type="ECO:0000313" key="17">
    <source>
        <dbReference type="EMBL" id="OBU02953.1"/>
    </source>
</evidence>
<dbReference type="RefSeq" id="WP_067398834.1">
    <property type="nucleotide sequence ID" value="NZ_CBCPID010000007.1"/>
</dbReference>
<dbReference type="NCBIfam" id="NF004163">
    <property type="entry name" value="PRK05627.1-6"/>
    <property type="match status" value="1"/>
</dbReference>
<dbReference type="Gene3D" id="3.40.50.620">
    <property type="entry name" value="HUPs"/>
    <property type="match status" value="1"/>
</dbReference>
<evidence type="ECO:0000256" key="13">
    <source>
        <dbReference type="ARBA" id="ARBA00047880"/>
    </source>
</evidence>
<protein>
    <recommendedName>
        <fullName evidence="15">Riboflavin biosynthesis protein</fullName>
    </recommendedName>
    <domain>
        <recommendedName>
            <fullName evidence="15">Riboflavin kinase</fullName>
            <ecNumber evidence="15">2.7.1.26</ecNumber>
        </recommendedName>
        <alternativeName>
            <fullName evidence="15">Flavokinase</fullName>
        </alternativeName>
    </domain>
    <domain>
        <recommendedName>
            <fullName evidence="15">FMN adenylyltransferase</fullName>
            <ecNumber evidence="15">2.7.7.2</ecNumber>
        </recommendedName>
        <alternativeName>
            <fullName evidence="15">FAD pyrophosphorylase</fullName>
        </alternativeName>
        <alternativeName>
            <fullName evidence="15">FAD synthase</fullName>
        </alternativeName>
    </domain>
</protein>
<evidence type="ECO:0000313" key="19">
    <source>
        <dbReference type="Proteomes" id="UP000092247"/>
    </source>
</evidence>
<comment type="caution">
    <text evidence="18">The sequence shown here is derived from an EMBL/GenBank/DDBJ whole genome shotgun (WGS) entry which is preliminary data.</text>
</comment>
<dbReference type="GO" id="GO:0009398">
    <property type="term" value="P:FMN biosynthetic process"/>
    <property type="evidence" value="ECO:0007669"/>
    <property type="project" value="UniProtKB-UniRule"/>
</dbReference>
<proteinExistence type="inferred from homology"/>
<evidence type="ECO:0000259" key="16">
    <source>
        <dbReference type="SMART" id="SM00904"/>
    </source>
</evidence>
<dbReference type="NCBIfam" id="NF004162">
    <property type="entry name" value="PRK05627.1-5"/>
    <property type="match status" value="1"/>
</dbReference>
<dbReference type="Proteomes" id="UP000092377">
    <property type="component" value="Unassembled WGS sequence"/>
</dbReference>
<gene>
    <name evidence="17" type="ORF">AYY17_11690</name>
    <name evidence="18" type="ORF">AYY18_13405</name>
</gene>
<evidence type="ECO:0000256" key="6">
    <source>
        <dbReference type="ARBA" id="ARBA00022679"/>
    </source>
</evidence>
<dbReference type="EC" id="2.7.7.2" evidence="15"/>
<dbReference type="CDD" id="cd02064">
    <property type="entry name" value="FAD_synthetase_N"/>
    <property type="match status" value="1"/>
</dbReference>
<dbReference type="InterPro" id="IPR023465">
    <property type="entry name" value="Riboflavin_kinase_dom_sf"/>
</dbReference>
<evidence type="ECO:0000256" key="14">
    <source>
        <dbReference type="ARBA" id="ARBA00049494"/>
    </source>
</evidence>
<dbReference type="GO" id="GO:0005524">
    <property type="term" value="F:ATP binding"/>
    <property type="evidence" value="ECO:0007669"/>
    <property type="project" value="UniProtKB-UniRule"/>
</dbReference>
<dbReference type="GO" id="GO:0003919">
    <property type="term" value="F:FMN adenylyltransferase activity"/>
    <property type="evidence" value="ECO:0007669"/>
    <property type="project" value="UniProtKB-UniRule"/>
</dbReference>
<keyword evidence="5 15" id="KW-0288">FMN</keyword>
<dbReference type="PIRSF" id="PIRSF004491">
    <property type="entry name" value="FAD_Synth"/>
    <property type="match status" value="1"/>
</dbReference>
<evidence type="ECO:0000256" key="5">
    <source>
        <dbReference type="ARBA" id="ARBA00022643"/>
    </source>
</evidence>
<accession>A0A1B8HTJ1</accession>
<dbReference type="NCBIfam" id="NF004159">
    <property type="entry name" value="PRK05627.1-2"/>
    <property type="match status" value="1"/>
</dbReference>
<dbReference type="InterPro" id="IPR015865">
    <property type="entry name" value="Riboflavin_kinase_bac/euk"/>
</dbReference>
<keyword evidence="12" id="KW-0511">Multifunctional enzyme</keyword>
<dbReference type="UniPathway" id="UPA00276">
    <property type="reaction ID" value="UER00406"/>
</dbReference>
<keyword evidence="20" id="KW-1185">Reference proteome</keyword>
<comment type="pathway">
    <text evidence="2 15">Cofactor biosynthesis; FAD biosynthesis; FAD from FMN: step 1/1.</text>
</comment>
<evidence type="ECO:0000313" key="18">
    <source>
        <dbReference type="EMBL" id="OBU13112.1"/>
    </source>
</evidence>
<evidence type="ECO:0000256" key="12">
    <source>
        <dbReference type="ARBA" id="ARBA00023268"/>
    </source>
</evidence>
<dbReference type="InterPro" id="IPR014729">
    <property type="entry name" value="Rossmann-like_a/b/a_fold"/>
</dbReference>
<keyword evidence="10 15" id="KW-0274">FAD</keyword>
<evidence type="ECO:0000313" key="20">
    <source>
        <dbReference type="Proteomes" id="UP000092377"/>
    </source>
</evidence>
<dbReference type="NCBIfam" id="NF004160">
    <property type="entry name" value="PRK05627.1-3"/>
    <property type="match status" value="1"/>
</dbReference>
<dbReference type="PANTHER" id="PTHR22749">
    <property type="entry name" value="RIBOFLAVIN KINASE/FMN ADENYLYLTRANSFERASE"/>
    <property type="match status" value="1"/>
</dbReference>
<keyword evidence="9 15" id="KW-0418">Kinase</keyword>
<dbReference type="InterPro" id="IPR023468">
    <property type="entry name" value="Riboflavin_kinase"/>
</dbReference>
<organism evidence="18 20">
    <name type="scientific">Morganella psychrotolerans</name>
    <dbReference type="NCBI Taxonomy" id="368603"/>
    <lineage>
        <taxon>Bacteria</taxon>
        <taxon>Pseudomonadati</taxon>
        <taxon>Pseudomonadota</taxon>
        <taxon>Gammaproteobacteria</taxon>
        <taxon>Enterobacterales</taxon>
        <taxon>Morganellaceae</taxon>
        <taxon>Morganella</taxon>
    </lineage>
</organism>
<comment type="similarity">
    <text evidence="15">Belongs to the ribF family.</text>
</comment>
<dbReference type="OrthoDB" id="9803667at2"/>
<evidence type="ECO:0000256" key="11">
    <source>
        <dbReference type="ARBA" id="ARBA00022840"/>
    </source>
</evidence>
<dbReference type="AlphaFoldDB" id="A0A1B8HTJ1"/>
<comment type="catalytic activity">
    <reaction evidence="14 15">
        <text>FMN + ATP + H(+) = FAD + diphosphate</text>
        <dbReference type="Rhea" id="RHEA:17237"/>
        <dbReference type="ChEBI" id="CHEBI:15378"/>
        <dbReference type="ChEBI" id="CHEBI:30616"/>
        <dbReference type="ChEBI" id="CHEBI:33019"/>
        <dbReference type="ChEBI" id="CHEBI:57692"/>
        <dbReference type="ChEBI" id="CHEBI:58210"/>
        <dbReference type="EC" id="2.7.7.2"/>
    </reaction>
</comment>
<dbReference type="SMART" id="SM00904">
    <property type="entry name" value="Flavokinase"/>
    <property type="match status" value="1"/>
</dbReference>
<keyword evidence="7 15" id="KW-0548">Nucleotidyltransferase</keyword>
<dbReference type="Proteomes" id="UP000092247">
    <property type="component" value="Unassembled WGS sequence"/>
</dbReference>
<dbReference type="Pfam" id="PF01687">
    <property type="entry name" value="Flavokinase"/>
    <property type="match status" value="1"/>
</dbReference>
<dbReference type="STRING" id="368603.AYY16_15120"/>
<evidence type="ECO:0000256" key="2">
    <source>
        <dbReference type="ARBA" id="ARBA00004726"/>
    </source>
</evidence>
<keyword evidence="11 15" id="KW-0067">ATP-binding</keyword>
<dbReference type="GO" id="GO:0008531">
    <property type="term" value="F:riboflavin kinase activity"/>
    <property type="evidence" value="ECO:0007669"/>
    <property type="project" value="UniProtKB-UniRule"/>
</dbReference>
<dbReference type="PANTHER" id="PTHR22749:SF6">
    <property type="entry name" value="RIBOFLAVIN KINASE"/>
    <property type="match status" value="1"/>
</dbReference>
<evidence type="ECO:0000256" key="3">
    <source>
        <dbReference type="ARBA" id="ARBA00005201"/>
    </source>
</evidence>
<dbReference type="Pfam" id="PF06574">
    <property type="entry name" value="FAD_syn"/>
    <property type="match status" value="1"/>
</dbReference>
<dbReference type="InterPro" id="IPR002606">
    <property type="entry name" value="Riboflavin_kinase_bac"/>
</dbReference>
<comment type="catalytic activity">
    <reaction evidence="13 15">
        <text>riboflavin + ATP = FMN + ADP + H(+)</text>
        <dbReference type="Rhea" id="RHEA:14357"/>
        <dbReference type="ChEBI" id="CHEBI:15378"/>
        <dbReference type="ChEBI" id="CHEBI:30616"/>
        <dbReference type="ChEBI" id="CHEBI:57986"/>
        <dbReference type="ChEBI" id="CHEBI:58210"/>
        <dbReference type="ChEBI" id="CHEBI:456216"/>
        <dbReference type="EC" id="2.7.1.26"/>
    </reaction>
</comment>
<evidence type="ECO:0000256" key="4">
    <source>
        <dbReference type="ARBA" id="ARBA00022630"/>
    </source>
</evidence>
<feature type="domain" description="Riboflavin kinase" evidence="16">
    <location>
        <begin position="183"/>
        <end position="307"/>
    </location>
</feature>
<dbReference type="NCBIfam" id="TIGR00083">
    <property type="entry name" value="ribF"/>
    <property type="match status" value="1"/>
</dbReference>
<reference evidence="18 19" key="1">
    <citation type="submission" date="2016-06" db="EMBL/GenBank/DDBJ databases">
        <authorList>
            <person name="Kjaerup R.B."/>
            <person name="Dalgaard T.S."/>
            <person name="Juul-Madsen H.R."/>
        </authorList>
    </citation>
    <scope>NUCLEOTIDE SEQUENCE [LARGE SCALE GENOMIC DNA]</scope>
    <source>
        <strain evidence="18">GCSL-Mp20</strain>
        <strain evidence="17 19">GCSL-Mp3</strain>
    </source>
</reference>
<comment type="pathway">
    <text evidence="3 15">Cofactor biosynthesis; FMN biosynthesis; FMN from riboflavin (ATP route): step 1/1.</text>
</comment>
<evidence type="ECO:0000256" key="15">
    <source>
        <dbReference type="PIRNR" id="PIRNR004491"/>
    </source>
</evidence>
<dbReference type="FunFam" id="3.40.50.620:FF:000021">
    <property type="entry name" value="Riboflavin biosynthesis protein"/>
    <property type="match status" value="1"/>
</dbReference>
<evidence type="ECO:0000256" key="7">
    <source>
        <dbReference type="ARBA" id="ARBA00022695"/>
    </source>
</evidence>
<reference evidence="20" key="2">
    <citation type="submission" date="2016-06" db="EMBL/GenBank/DDBJ databases">
        <authorList>
            <person name="Butler K."/>
        </authorList>
    </citation>
    <scope>NUCLEOTIDE SEQUENCE [LARGE SCALE GENOMIC DNA]</scope>
    <source>
        <strain evidence="20">GCSL-Mp20</strain>
    </source>
</reference>
<dbReference type="GO" id="GO:0006747">
    <property type="term" value="P:FAD biosynthetic process"/>
    <property type="evidence" value="ECO:0007669"/>
    <property type="project" value="UniProtKB-UniRule"/>
</dbReference>
<keyword evidence="8 15" id="KW-0547">Nucleotide-binding</keyword>
<dbReference type="EMBL" id="LZEX01000044">
    <property type="protein sequence ID" value="OBU02953.1"/>
    <property type="molecule type" value="Genomic_DNA"/>
</dbReference>
<dbReference type="FunFam" id="2.40.30.30:FF:000001">
    <property type="entry name" value="Riboflavin biosynthesis protein"/>
    <property type="match status" value="1"/>
</dbReference>
<comment type="function">
    <text evidence="1">Catalyzes the phosphorylation of riboflavin to FMN followed by the adenylation of FMN to FAD.</text>
</comment>
<keyword evidence="6 15" id="KW-0808">Transferase</keyword>